<comment type="caution">
    <text evidence="1">The sequence shown here is derived from an EMBL/GenBank/DDBJ whole genome shotgun (WGS) entry which is preliminary data.</text>
</comment>
<keyword evidence="2" id="KW-1185">Reference proteome</keyword>
<dbReference type="AlphaFoldDB" id="A0A8J2QM93"/>
<organism evidence="1 2">
    <name type="scientific">Danaus chrysippus</name>
    <name type="common">African queen</name>
    <dbReference type="NCBI Taxonomy" id="151541"/>
    <lineage>
        <taxon>Eukaryota</taxon>
        <taxon>Metazoa</taxon>
        <taxon>Ecdysozoa</taxon>
        <taxon>Arthropoda</taxon>
        <taxon>Hexapoda</taxon>
        <taxon>Insecta</taxon>
        <taxon>Pterygota</taxon>
        <taxon>Neoptera</taxon>
        <taxon>Endopterygota</taxon>
        <taxon>Lepidoptera</taxon>
        <taxon>Glossata</taxon>
        <taxon>Ditrysia</taxon>
        <taxon>Papilionoidea</taxon>
        <taxon>Nymphalidae</taxon>
        <taxon>Danainae</taxon>
        <taxon>Danaini</taxon>
        <taxon>Danaina</taxon>
        <taxon>Danaus</taxon>
        <taxon>Anosia</taxon>
    </lineage>
</organism>
<gene>
    <name evidence="1" type="ORF">DCHRY22_LOCUS6625</name>
</gene>
<feature type="non-terminal residue" evidence="1">
    <location>
        <position position="1"/>
    </location>
</feature>
<accession>A0A8J2QM93</accession>
<evidence type="ECO:0000313" key="1">
    <source>
        <dbReference type="EMBL" id="CAG9565865.1"/>
    </source>
</evidence>
<protein>
    <submittedName>
        <fullName evidence="1">(African queen) hypothetical protein</fullName>
    </submittedName>
</protein>
<name>A0A8J2QM93_9NEOP</name>
<dbReference type="Proteomes" id="UP000789524">
    <property type="component" value="Unassembled WGS sequence"/>
</dbReference>
<evidence type="ECO:0000313" key="2">
    <source>
        <dbReference type="Proteomes" id="UP000789524"/>
    </source>
</evidence>
<sequence>HAHMNPVISIVLVKAWRSLDRRGWRGLQTQNSPALCEHLEKYNKSSFTDYIQ</sequence>
<dbReference type="EMBL" id="CAKASE010000055">
    <property type="protein sequence ID" value="CAG9565865.1"/>
    <property type="molecule type" value="Genomic_DNA"/>
</dbReference>
<proteinExistence type="predicted"/>
<reference evidence="1" key="1">
    <citation type="submission" date="2021-09" db="EMBL/GenBank/DDBJ databases">
        <authorList>
            <person name="Martin H S."/>
        </authorList>
    </citation>
    <scope>NUCLEOTIDE SEQUENCE</scope>
</reference>